<dbReference type="RefSeq" id="XP_015524834.1">
    <property type="nucleotide sequence ID" value="XM_015669348.2"/>
</dbReference>
<keyword evidence="6 9" id="KW-0732">Signal</keyword>
<comment type="similarity">
    <text evidence="2">Belongs to the insect defense protein family.</text>
</comment>
<dbReference type="GO" id="GO:0042742">
    <property type="term" value="P:defense response to bacterium"/>
    <property type="evidence" value="ECO:0007669"/>
    <property type="project" value="UniProtKB-KW"/>
</dbReference>
<dbReference type="AlphaFoldDB" id="A0A6J0CFP3"/>
<accession>A0A6J0CFP3</accession>
<dbReference type="InterPro" id="IPR042307">
    <property type="entry name" value="Reeler_sf"/>
</dbReference>
<keyword evidence="8" id="KW-0044">Antibiotic</keyword>
<dbReference type="Pfam" id="PF02014">
    <property type="entry name" value="Reeler"/>
    <property type="match status" value="1"/>
</dbReference>
<dbReference type="PANTHER" id="PTHR45828:SF9">
    <property type="entry name" value="CELL WALL INTEGRITY AND STRESS RESPONSE COMPONENT 4-LIKE-RELATED"/>
    <property type="match status" value="1"/>
</dbReference>
<dbReference type="OrthoDB" id="6418377at2759"/>
<dbReference type="Proteomes" id="UP000829291">
    <property type="component" value="Chromosome 3"/>
</dbReference>
<feature type="chain" id="PRO_5026863649" evidence="9">
    <location>
        <begin position="18"/>
        <end position="163"/>
    </location>
</feature>
<evidence type="ECO:0000256" key="2">
    <source>
        <dbReference type="ARBA" id="ARBA00008501"/>
    </source>
</evidence>
<evidence type="ECO:0000313" key="11">
    <source>
        <dbReference type="Proteomes" id="UP000829291"/>
    </source>
</evidence>
<feature type="signal peptide" evidence="9">
    <location>
        <begin position="1"/>
        <end position="17"/>
    </location>
</feature>
<evidence type="ECO:0000256" key="4">
    <source>
        <dbReference type="ARBA" id="ARBA00022529"/>
    </source>
</evidence>
<dbReference type="GO" id="GO:0016020">
    <property type="term" value="C:membrane"/>
    <property type="evidence" value="ECO:0007669"/>
    <property type="project" value="TreeGrafter"/>
</dbReference>
<dbReference type="InParanoid" id="A0A6J0CFP3"/>
<dbReference type="GO" id="GO:0045087">
    <property type="term" value="P:innate immune response"/>
    <property type="evidence" value="ECO:0007669"/>
    <property type="project" value="UniProtKB-KW"/>
</dbReference>
<evidence type="ECO:0000256" key="5">
    <source>
        <dbReference type="ARBA" id="ARBA00022588"/>
    </source>
</evidence>
<evidence type="ECO:0000256" key="6">
    <source>
        <dbReference type="ARBA" id="ARBA00022729"/>
    </source>
</evidence>
<evidence type="ECO:0000259" key="10">
    <source>
        <dbReference type="PROSITE" id="PS51019"/>
    </source>
</evidence>
<dbReference type="InterPro" id="IPR002861">
    <property type="entry name" value="Reeler_dom"/>
</dbReference>
<comment type="subcellular location">
    <subcellularLocation>
        <location evidence="1">Secreted</location>
    </subcellularLocation>
</comment>
<dbReference type="GeneID" id="107228008"/>
<evidence type="ECO:0000256" key="1">
    <source>
        <dbReference type="ARBA" id="ARBA00004613"/>
    </source>
</evidence>
<evidence type="ECO:0000256" key="9">
    <source>
        <dbReference type="SAM" id="SignalP"/>
    </source>
</evidence>
<keyword evidence="4" id="KW-0929">Antimicrobial</keyword>
<keyword evidence="5" id="KW-0399">Innate immunity</keyword>
<dbReference type="PANTHER" id="PTHR45828">
    <property type="entry name" value="CYTOCHROME B561/FERRIC REDUCTASE TRANSMEMBRANE"/>
    <property type="match status" value="1"/>
</dbReference>
<name>A0A6J0CFP3_NEOLC</name>
<proteinExistence type="inferred from homology"/>
<dbReference type="KEGG" id="nlo:107228008"/>
<keyword evidence="3" id="KW-0964">Secreted</keyword>
<dbReference type="CDD" id="cd08544">
    <property type="entry name" value="Reeler"/>
    <property type="match status" value="1"/>
</dbReference>
<dbReference type="GO" id="GO:0042832">
    <property type="term" value="P:defense response to protozoan"/>
    <property type="evidence" value="ECO:0007669"/>
    <property type="project" value="UniProtKB-ARBA"/>
</dbReference>
<dbReference type="InterPro" id="IPR051237">
    <property type="entry name" value="Ferric-chelate_Red/DefProt"/>
</dbReference>
<keyword evidence="11" id="KW-1185">Reference proteome</keyword>
<gene>
    <name evidence="12" type="primary">LOC107228008</name>
</gene>
<protein>
    <submittedName>
        <fullName evidence="12">Defense protein Hdd11</fullName>
    </submittedName>
</protein>
<dbReference type="FunFam" id="2.60.40.4060:FF:000003">
    <property type="entry name" value="Ferric chelate reductase 1"/>
    <property type="match status" value="1"/>
</dbReference>
<dbReference type="GO" id="GO:0005576">
    <property type="term" value="C:extracellular region"/>
    <property type="evidence" value="ECO:0007669"/>
    <property type="project" value="UniProtKB-SubCell"/>
</dbReference>
<evidence type="ECO:0000256" key="7">
    <source>
        <dbReference type="ARBA" id="ARBA00022859"/>
    </source>
</evidence>
<dbReference type="FunCoup" id="A0A6J0CFP3">
    <property type="interactions" value="1"/>
</dbReference>
<evidence type="ECO:0000256" key="8">
    <source>
        <dbReference type="ARBA" id="ARBA00023022"/>
    </source>
</evidence>
<dbReference type="Gene3D" id="2.60.40.4060">
    <property type="entry name" value="Reeler domain"/>
    <property type="match status" value="1"/>
</dbReference>
<dbReference type="PROSITE" id="PS51019">
    <property type="entry name" value="REELIN"/>
    <property type="match status" value="1"/>
</dbReference>
<evidence type="ECO:0000256" key="3">
    <source>
        <dbReference type="ARBA" id="ARBA00022525"/>
    </source>
</evidence>
<sequence>MLRFFLLIASIVAAAQGFSAGAPPAVCEDMTPKHHVDPQAGPSPFKISIDKSTISPGDKVEITLEALDHATFKGFLVEGRQGNDIIGSFSVDPNDKEAQTIDCPKGEKNAVTHKNSEEKSKKILTWEAPADFSGIVVFKATFVKDGGTFWVGQTSSNLRVVKH</sequence>
<evidence type="ECO:0000313" key="12">
    <source>
        <dbReference type="RefSeq" id="XP_015524834.1"/>
    </source>
</evidence>
<feature type="domain" description="Reelin" evidence="10">
    <location>
        <begin position="4"/>
        <end position="163"/>
    </location>
</feature>
<reference evidence="12" key="1">
    <citation type="submission" date="2025-08" db="UniProtKB">
        <authorList>
            <consortium name="RefSeq"/>
        </authorList>
    </citation>
    <scope>IDENTIFICATION</scope>
    <source>
        <tissue evidence="12">Thorax and Abdomen</tissue>
    </source>
</reference>
<keyword evidence="7" id="KW-0391">Immunity</keyword>
<organism evidence="12">
    <name type="scientific">Neodiprion lecontei</name>
    <name type="common">Redheaded pine sawfly</name>
    <dbReference type="NCBI Taxonomy" id="441921"/>
    <lineage>
        <taxon>Eukaryota</taxon>
        <taxon>Metazoa</taxon>
        <taxon>Ecdysozoa</taxon>
        <taxon>Arthropoda</taxon>
        <taxon>Hexapoda</taxon>
        <taxon>Insecta</taxon>
        <taxon>Pterygota</taxon>
        <taxon>Neoptera</taxon>
        <taxon>Endopterygota</taxon>
        <taxon>Hymenoptera</taxon>
        <taxon>Tenthredinoidea</taxon>
        <taxon>Diprionidae</taxon>
        <taxon>Diprioninae</taxon>
        <taxon>Neodiprion</taxon>
    </lineage>
</organism>